<organism evidence="1 2">
    <name type="scientific">Eumeta variegata</name>
    <name type="common">Bagworm moth</name>
    <name type="synonym">Eumeta japonica</name>
    <dbReference type="NCBI Taxonomy" id="151549"/>
    <lineage>
        <taxon>Eukaryota</taxon>
        <taxon>Metazoa</taxon>
        <taxon>Ecdysozoa</taxon>
        <taxon>Arthropoda</taxon>
        <taxon>Hexapoda</taxon>
        <taxon>Insecta</taxon>
        <taxon>Pterygota</taxon>
        <taxon>Neoptera</taxon>
        <taxon>Endopterygota</taxon>
        <taxon>Lepidoptera</taxon>
        <taxon>Glossata</taxon>
        <taxon>Ditrysia</taxon>
        <taxon>Tineoidea</taxon>
        <taxon>Psychidae</taxon>
        <taxon>Oiketicinae</taxon>
        <taxon>Eumeta</taxon>
    </lineage>
</organism>
<dbReference type="Proteomes" id="UP000299102">
    <property type="component" value="Unassembled WGS sequence"/>
</dbReference>
<keyword evidence="2" id="KW-1185">Reference proteome</keyword>
<evidence type="ECO:0000313" key="1">
    <source>
        <dbReference type="EMBL" id="GBP41682.1"/>
    </source>
</evidence>
<sequence length="98" mass="11237">MKLVDLALSTDKLDAISEKVEQDRHISSYNIAKELGIDHKTVLSHLKKTEYTRKLGSHSAWPARPTSPVWDVIKKKTFLFWKSHHLTQLGNIPDFVLS</sequence>
<comment type="caution">
    <text evidence="1">The sequence shown here is derived from an EMBL/GenBank/DDBJ whole genome shotgun (WGS) entry which is preliminary data.</text>
</comment>
<dbReference type="AlphaFoldDB" id="A0A4C1VTL5"/>
<gene>
    <name evidence="1" type="ORF">EVAR_24041_1</name>
</gene>
<proteinExistence type="predicted"/>
<accession>A0A4C1VTL5</accession>
<dbReference type="EMBL" id="BGZK01000404">
    <property type="protein sequence ID" value="GBP41682.1"/>
    <property type="molecule type" value="Genomic_DNA"/>
</dbReference>
<evidence type="ECO:0000313" key="2">
    <source>
        <dbReference type="Proteomes" id="UP000299102"/>
    </source>
</evidence>
<name>A0A4C1VTL5_EUMVA</name>
<dbReference type="OrthoDB" id="616263at2759"/>
<protein>
    <recommendedName>
        <fullName evidence="3">Histone-lysine N-methyltransferase SETMAR</fullName>
    </recommendedName>
</protein>
<reference evidence="1 2" key="1">
    <citation type="journal article" date="2019" name="Commun. Biol.">
        <title>The bagworm genome reveals a unique fibroin gene that provides high tensile strength.</title>
        <authorList>
            <person name="Kono N."/>
            <person name="Nakamura H."/>
            <person name="Ohtoshi R."/>
            <person name="Tomita M."/>
            <person name="Numata K."/>
            <person name="Arakawa K."/>
        </authorList>
    </citation>
    <scope>NUCLEOTIDE SEQUENCE [LARGE SCALE GENOMIC DNA]</scope>
</reference>
<evidence type="ECO:0008006" key="3">
    <source>
        <dbReference type="Google" id="ProtNLM"/>
    </source>
</evidence>